<dbReference type="InterPro" id="IPR027417">
    <property type="entry name" value="P-loop_NTPase"/>
</dbReference>
<accession>A0A6C0ESW3</accession>
<dbReference type="PANTHER" id="PTHR45766:SF6">
    <property type="entry name" value="SWI_SNF-RELATED MATRIX-ASSOCIATED ACTIN-DEPENDENT REGULATOR OF CHROMATIN SUBFAMILY A-LIKE PROTEIN 1"/>
    <property type="match status" value="1"/>
</dbReference>
<dbReference type="GO" id="GO:0006281">
    <property type="term" value="P:DNA repair"/>
    <property type="evidence" value="ECO:0007669"/>
    <property type="project" value="TreeGrafter"/>
</dbReference>
<dbReference type="SMART" id="SM00487">
    <property type="entry name" value="DEXDc"/>
    <property type="match status" value="1"/>
</dbReference>
<keyword evidence="1" id="KW-0378">Hydrolase</keyword>
<evidence type="ECO:0000256" key="2">
    <source>
        <dbReference type="SAM" id="Coils"/>
    </source>
</evidence>
<feature type="domain" description="Helicase ATP-binding" evidence="4">
    <location>
        <begin position="260"/>
        <end position="511"/>
    </location>
</feature>
<dbReference type="AlphaFoldDB" id="A0A6C0ESW3"/>
<feature type="region of interest" description="Disordered" evidence="3">
    <location>
        <begin position="111"/>
        <end position="181"/>
    </location>
</feature>
<feature type="compositionally biased region" description="Basic and acidic residues" evidence="3">
    <location>
        <begin position="160"/>
        <end position="170"/>
    </location>
</feature>
<keyword evidence="2" id="KW-0175">Coiled coil</keyword>
<sequence length="1252" mass="145320">MEQLYLEQMIVKPMPKKQAIINVKFGDNKKEEEPEKMPKRKMEIVDKRNEMNINIDMVLERLNKKNLFDVRVLEPPTKSVVMGDEIRIIRKPEKQMQKLVIGEEKEIEELDILGKEIDEMEFEKEEPEKEEEEPEEPEEPEKEEKEEPEKEEEAEEEPEKEEKPKKGEKKEKKKRALKAPKVKRTIDTAMTEEIKNFKMGTHTIEQRLPKTEKIIVKTSSYYMNNRRIFIQKLREMFKDYTKELDSAAKNDVTCSKSTNSEFGLMTHQKIVRDYLNLYTPYRGLLLYHMLGSGKTASAIALAEGMKSGKSIVVMTPASLKMNFFSELKKYGDPIYKKNQYWEFISTEGKPEYIDILENVLSIPREVFEKNRGAWMVDVTKSPNFADLSSSDQENIDEQLNLMIRNKYIDINYNGLTKNKMDALTENGSVNPFDNKVVIIDEAHNFVSRIVNKIKKPASISFKLYDYLMKATNARVVLLTGTPIINYPNEIGILFNILRGSIKTWSFPITVKSGGKVNKEEILKMFDEEKFKNYDYVDYTDNKVIITRNPFGFVNTKKRGPYNKKNGGSMATMMTSLFGGKSEKKRKISAKKQQKVKKQRVTKKNKEEEEPFTIEKGVIKINYRPEEDIEDDAKVDVLDRVAPEYHKGGDKEFEKYNGVKLDETGNMSDDDFVKEVKRILNKNKLEVISGLIEVKHHKSLPDDAETFLSTFVDIETGEIKNENTFKKRILGLTSYFRSAQEKLLPSFVKTSDNKTIHVVPVEMSEHQFSSYLKIRKTEIEQEKESRKNAKKKVKKGDDEDIYKISSTYRIFSRAACNFTFPNSVERPLPDKPTNELNEDEIDAVSKEILLENDTYMDEEDVEKITEVEMTNYKKRIDTALSMLAYDPNKSEDEEQFLSKEGLKKYSPKFLKLLENIQNEENKGLHLIYSQFRTIEGIGILKLILEANGYAEFKIKKDISSDKWEIIEKEDADGKPRFVLYTGTETADEKEIIRNIYNSAWNLVPPEIVDKIKEKSANNFYGEIIKLFLITSSGAEGINLKNTRFVHIVEPYWHSVRIDQVIGRARRICSHEDLPEELRTVEVFLYLSVFTEKQKTDKNSIEIMIHDISKIDQKSITTDQSLYEIAQIKDNINQKILKSIKETSIDCNVYNTKKSKGKDDEQLICYGSNFGKLESNNFISYPTLEKDMSEKEELNIVQQKIKLKDTKEINGVKYKVDPATNILYDKELFDNNKQLVKVGELKKVGKKILVELNK</sequence>
<dbReference type="GO" id="GO:0031297">
    <property type="term" value="P:replication fork processing"/>
    <property type="evidence" value="ECO:0007669"/>
    <property type="project" value="TreeGrafter"/>
</dbReference>
<organism evidence="5">
    <name type="scientific">viral metagenome</name>
    <dbReference type="NCBI Taxonomy" id="1070528"/>
    <lineage>
        <taxon>unclassified sequences</taxon>
        <taxon>metagenomes</taxon>
        <taxon>organismal metagenomes</taxon>
    </lineage>
</organism>
<feature type="compositionally biased region" description="Acidic residues" evidence="3">
    <location>
        <begin position="118"/>
        <end position="141"/>
    </location>
</feature>
<feature type="compositionally biased region" description="Basic residues" evidence="3">
    <location>
        <begin position="171"/>
        <end position="181"/>
    </location>
</feature>
<dbReference type="InterPro" id="IPR014001">
    <property type="entry name" value="Helicase_ATP-bd"/>
</dbReference>
<evidence type="ECO:0000313" key="5">
    <source>
        <dbReference type="EMBL" id="QHT31822.1"/>
    </source>
</evidence>
<reference evidence="5" key="1">
    <citation type="journal article" date="2020" name="Nature">
        <title>Giant virus diversity and host interactions through global metagenomics.</title>
        <authorList>
            <person name="Schulz F."/>
            <person name="Roux S."/>
            <person name="Paez-Espino D."/>
            <person name="Jungbluth S."/>
            <person name="Walsh D.A."/>
            <person name="Denef V.J."/>
            <person name="McMahon K.D."/>
            <person name="Konstantinidis K.T."/>
            <person name="Eloe-Fadrosh E.A."/>
            <person name="Kyrpides N.C."/>
            <person name="Woyke T."/>
        </authorList>
    </citation>
    <scope>NUCLEOTIDE SEQUENCE</scope>
    <source>
        <strain evidence="5">GVMAG-M-3300009155-48</strain>
    </source>
</reference>
<dbReference type="Gene3D" id="3.40.50.300">
    <property type="entry name" value="P-loop containing nucleotide triphosphate hydrolases"/>
    <property type="match status" value="2"/>
</dbReference>
<name>A0A6C0ESW3_9ZZZZ</name>
<dbReference type="EMBL" id="MN738925">
    <property type="protein sequence ID" value="QHT31822.1"/>
    <property type="molecule type" value="Genomic_DNA"/>
</dbReference>
<evidence type="ECO:0000256" key="3">
    <source>
        <dbReference type="SAM" id="MobiDB-lite"/>
    </source>
</evidence>
<dbReference type="GO" id="GO:0016787">
    <property type="term" value="F:hydrolase activity"/>
    <property type="evidence" value="ECO:0007669"/>
    <property type="project" value="UniProtKB-KW"/>
</dbReference>
<dbReference type="PANTHER" id="PTHR45766">
    <property type="entry name" value="DNA ANNEALING HELICASE AND ENDONUCLEASE ZRANB3 FAMILY MEMBER"/>
    <property type="match status" value="1"/>
</dbReference>
<dbReference type="SUPFAM" id="SSF52540">
    <property type="entry name" value="P-loop containing nucleoside triphosphate hydrolases"/>
    <property type="match status" value="2"/>
</dbReference>
<protein>
    <recommendedName>
        <fullName evidence="4">Helicase ATP-binding domain-containing protein</fullName>
    </recommendedName>
</protein>
<feature type="compositionally biased region" description="Acidic residues" evidence="3">
    <location>
        <begin position="149"/>
        <end position="159"/>
    </location>
</feature>
<evidence type="ECO:0000256" key="1">
    <source>
        <dbReference type="ARBA" id="ARBA00022801"/>
    </source>
</evidence>
<feature type="coiled-coil region" evidence="2">
    <location>
        <begin position="771"/>
        <end position="798"/>
    </location>
</feature>
<evidence type="ECO:0000259" key="4">
    <source>
        <dbReference type="SMART" id="SM00487"/>
    </source>
</evidence>
<proteinExistence type="predicted"/>